<gene>
    <name evidence="3" type="ORF">CRM82_16695</name>
</gene>
<feature type="chain" id="PRO_5012879645" evidence="2">
    <location>
        <begin position="50"/>
        <end position="347"/>
    </location>
</feature>
<comment type="caution">
    <text evidence="3">The sequence shown here is derived from an EMBL/GenBank/DDBJ whole genome shotgun (WGS) entry which is preliminary data.</text>
</comment>
<name>A0A2A7UXH6_COMTR</name>
<evidence type="ECO:0000313" key="4">
    <source>
        <dbReference type="Proteomes" id="UP000220246"/>
    </source>
</evidence>
<reference evidence="4" key="1">
    <citation type="submission" date="2017-09" db="EMBL/GenBank/DDBJ databases">
        <title>FDA dAtabase for Regulatory Grade micrObial Sequences (FDA-ARGOS): Supporting development and validation of Infectious Disease Dx tests.</title>
        <authorList>
            <person name="Minogue T."/>
            <person name="Wolcott M."/>
            <person name="Wasieloski L."/>
            <person name="Aguilar W."/>
            <person name="Moore D."/>
            <person name="Tallon L."/>
            <person name="Sadzewicz L."/>
            <person name="Ott S."/>
            <person name="Zhao X."/>
            <person name="Nagaraj S."/>
            <person name="Vavikolanu K."/>
            <person name="Aluvathingal J."/>
            <person name="Nadendla S."/>
            <person name="Sichtig H."/>
        </authorList>
    </citation>
    <scope>NUCLEOTIDE SEQUENCE [LARGE SCALE GENOMIC DNA]</scope>
    <source>
        <strain evidence="4">FDAARGOS_394</strain>
    </source>
</reference>
<evidence type="ECO:0000313" key="3">
    <source>
        <dbReference type="EMBL" id="PEH90010.1"/>
    </source>
</evidence>
<evidence type="ECO:0000256" key="2">
    <source>
        <dbReference type="SAM" id="SignalP"/>
    </source>
</evidence>
<dbReference type="STRING" id="1219032.GCA_001515545_00697"/>
<feature type="signal peptide" evidence="2">
    <location>
        <begin position="1"/>
        <end position="49"/>
    </location>
</feature>
<dbReference type="OrthoDB" id="8897534at2"/>
<evidence type="ECO:0000256" key="1">
    <source>
        <dbReference type="ARBA" id="ARBA00006987"/>
    </source>
</evidence>
<sequence>MAHLGAFRRTPAPPSSLESRSMISLTKRSLARWSLASLALLATAHPALAAAYPQKPITLVVGFSAGSSIDMVARAVGNKLSDKLGQPVLIDNKPGAGGNVAAGLVARAPADGYTLLVVANSIAIAPAVYPNLKFDVQKDLRAVAYVGVGPVIMKVSTQRGFQTLNDVVSYAKAHPGALNFGSSGVGGTPHMATELFNHIAGIKMTHIPYKGGSDALAALIGGQIDVLINPLLGDVASDKVRSLAISGTQRSHLAPGVPTFGEAGYPAYDLGVYYGVVAPSHTPADVVQKVNAAINEVLKDPSVVDALTTRSGITLAPGTPAAFQKFIDQDIARWKSVVEKNPGIVQP</sequence>
<keyword evidence="4" id="KW-1185">Reference proteome</keyword>
<keyword evidence="2" id="KW-0732">Signal</keyword>
<protein>
    <submittedName>
        <fullName evidence="3">Tripartite tricarboxylate transporter substrate binding protein</fullName>
    </submittedName>
</protein>
<dbReference type="Gene3D" id="3.40.190.10">
    <property type="entry name" value="Periplasmic binding protein-like II"/>
    <property type="match status" value="1"/>
</dbReference>
<dbReference type="Pfam" id="PF03401">
    <property type="entry name" value="TctC"/>
    <property type="match status" value="1"/>
</dbReference>
<comment type="similarity">
    <text evidence="1">Belongs to the UPF0065 (bug) family.</text>
</comment>
<dbReference type="CDD" id="cd13578">
    <property type="entry name" value="PBP2_Bug27"/>
    <property type="match status" value="1"/>
</dbReference>
<dbReference type="PIRSF" id="PIRSF017082">
    <property type="entry name" value="YflP"/>
    <property type="match status" value="1"/>
</dbReference>
<dbReference type="SUPFAM" id="SSF53850">
    <property type="entry name" value="Periplasmic binding protein-like II"/>
    <property type="match status" value="1"/>
</dbReference>
<accession>A0A2A7UXH6</accession>
<dbReference type="EMBL" id="PDEA01000001">
    <property type="protein sequence ID" value="PEH90010.1"/>
    <property type="molecule type" value="Genomic_DNA"/>
</dbReference>
<dbReference type="Proteomes" id="UP000220246">
    <property type="component" value="Unassembled WGS sequence"/>
</dbReference>
<dbReference type="PANTHER" id="PTHR42928:SF5">
    <property type="entry name" value="BLR1237 PROTEIN"/>
    <property type="match status" value="1"/>
</dbReference>
<dbReference type="InterPro" id="IPR042100">
    <property type="entry name" value="Bug_dom1"/>
</dbReference>
<dbReference type="InterPro" id="IPR005064">
    <property type="entry name" value="BUG"/>
</dbReference>
<dbReference type="AlphaFoldDB" id="A0A2A7UXH6"/>
<organism evidence="3 4">
    <name type="scientific">Comamonas terrigena</name>
    <dbReference type="NCBI Taxonomy" id="32013"/>
    <lineage>
        <taxon>Bacteria</taxon>
        <taxon>Pseudomonadati</taxon>
        <taxon>Pseudomonadota</taxon>
        <taxon>Betaproteobacteria</taxon>
        <taxon>Burkholderiales</taxon>
        <taxon>Comamonadaceae</taxon>
        <taxon>Comamonas</taxon>
    </lineage>
</organism>
<proteinExistence type="inferred from homology"/>
<dbReference type="Gene3D" id="3.40.190.150">
    <property type="entry name" value="Bordetella uptake gene, domain 1"/>
    <property type="match status" value="1"/>
</dbReference>
<dbReference type="PANTHER" id="PTHR42928">
    <property type="entry name" value="TRICARBOXYLATE-BINDING PROTEIN"/>
    <property type="match status" value="1"/>
</dbReference>